<dbReference type="SUPFAM" id="SSF46785">
    <property type="entry name" value="Winged helix' DNA-binding domain"/>
    <property type="match status" value="1"/>
</dbReference>
<dbReference type="GO" id="GO:0009294">
    <property type="term" value="P:DNA-mediated transformation"/>
    <property type="evidence" value="ECO:0007669"/>
    <property type="project" value="InterPro"/>
</dbReference>
<organism evidence="3 4">
    <name type="scientific">Nocardioides zeae</name>
    <dbReference type="NCBI Taxonomy" id="1457234"/>
    <lineage>
        <taxon>Bacteria</taxon>
        <taxon>Bacillati</taxon>
        <taxon>Actinomycetota</taxon>
        <taxon>Actinomycetes</taxon>
        <taxon>Propionibacteriales</taxon>
        <taxon>Nocardioidaceae</taxon>
        <taxon>Nocardioides</taxon>
    </lineage>
</organism>
<dbReference type="RefSeq" id="WP_163773702.1">
    <property type="nucleotide sequence ID" value="NZ_JAAGXA010000014.1"/>
</dbReference>
<evidence type="ECO:0000313" key="4">
    <source>
        <dbReference type="Proteomes" id="UP000468687"/>
    </source>
</evidence>
<accession>A0A6P0HN75</accession>
<dbReference type="PANTHER" id="PTHR43022">
    <property type="entry name" value="PROTEIN SMF"/>
    <property type="match status" value="1"/>
</dbReference>
<gene>
    <name evidence="3" type="primary">dprA</name>
    <name evidence="3" type="ORF">G3T38_17595</name>
</gene>
<dbReference type="InterPro" id="IPR003488">
    <property type="entry name" value="DprA"/>
</dbReference>
<reference evidence="3 4" key="1">
    <citation type="journal article" date="2014" name="Int. J. Syst. Evol. Microbiol.">
        <title>Nocardioides zeae sp. nov., isolated from the stem of Zea mays.</title>
        <authorList>
            <person name="Glaeser S.P."/>
            <person name="McInroy J.A."/>
            <person name="Busse H.J."/>
            <person name="Kampfer P."/>
        </authorList>
    </citation>
    <scope>NUCLEOTIDE SEQUENCE [LARGE SCALE GENOMIC DNA]</scope>
    <source>
        <strain evidence="3 4">JCM 30728</strain>
    </source>
</reference>
<evidence type="ECO:0000256" key="1">
    <source>
        <dbReference type="ARBA" id="ARBA00006525"/>
    </source>
</evidence>
<comment type="similarity">
    <text evidence="1">Belongs to the DprA/Smf family.</text>
</comment>
<keyword evidence="4" id="KW-1185">Reference proteome</keyword>
<name>A0A6P0HN75_9ACTN</name>
<dbReference type="Gene3D" id="1.10.10.10">
    <property type="entry name" value="Winged helix-like DNA-binding domain superfamily/Winged helix DNA-binding domain"/>
    <property type="match status" value="1"/>
</dbReference>
<dbReference type="AlphaFoldDB" id="A0A6P0HN75"/>
<proteinExistence type="inferred from homology"/>
<dbReference type="InterPro" id="IPR036390">
    <property type="entry name" value="WH_DNA-bd_sf"/>
</dbReference>
<dbReference type="Pfam" id="PF02481">
    <property type="entry name" value="DNA_processg_A"/>
    <property type="match status" value="1"/>
</dbReference>
<comment type="caution">
    <text evidence="3">The sequence shown here is derived from an EMBL/GenBank/DDBJ whole genome shotgun (WGS) entry which is preliminary data.</text>
</comment>
<protein>
    <submittedName>
        <fullName evidence="3">DNA-protecting protein DprA</fullName>
    </submittedName>
</protein>
<sequence>MSVDDRERLARVALSHIGEPGDARLLEMVRRVGPEAVYEAVCEVQRNPRRVDRALSGVAARVDGVEPGRRLELAMRQGARFVVPGDEEWPTALDDLAGLPALHRRGEVPVGLWVRGPLRLDQVGRSVAIVGSRAATTYGGRAAHDIASEVAVAGLCVVSGAAFGVDQAAHRGALGAGGPTIAVLASGVDKAYPAAHAALIDLIGDHGAIVSEAAPGQAPTRIRFLARNRLIAALCRGTVVIEAALRSGALNTASWAESVGRVVMGLPGPVTSGLSQGVHELIRSRAALLVTKGAEVLEAVGAPGEHLLVVPRGPARPRDRLTGRQQQVLDAVPVHRGATVASIARAAGVTSADAQRDIAELDADGFVEQSGSGWRLAPRPGSDTG</sequence>
<evidence type="ECO:0000313" key="3">
    <source>
        <dbReference type="EMBL" id="NEN80081.1"/>
    </source>
</evidence>
<dbReference type="InterPro" id="IPR057666">
    <property type="entry name" value="DrpA_SLOG"/>
</dbReference>
<dbReference type="Gene3D" id="3.40.50.450">
    <property type="match status" value="1"/>
</dbReference>
<dbReference type="NCBIfam" id="TIGR00732">
    <property type="entry name" value="dprA"/>
    <property type="match status" value="1"/>
</dbReference>
<dbReference type="EMBL" id="JAAGXA010000014">
    <property type="protein sequence ID" value="NEN80081.1"/>
    <property type="molecule type" value="Genomic_DNA"/>
</dbReference>
<evidence type="ECO:0000259" key="2">
    <source>
        <dbReference type="Pfam" id="PF02481"/>
    </source>
</evidence>
<dbReference type="SUPFAM" id="SSF102405">
    <property type="entry name" value="MCP/YpsA-like"/>
    <property type="match status" value="1"/>
</dbReference>
<dbReference type="InterPro" id="IPR036388">
    <property type="entry name" value="WH-like_DNA-bd_sf"/>
</dbReference>
<dbReference type="PANTHER" id="PTHR43022:SF1">
    <property type="entry name" value="PROTEIN SMF"/>
    <property type="match status" value="1"/>
</dbReference>
<feature type="domain" description="Smf/DprA SLOG" evidence="2">
    <location>
        <begin position="81"/>
        <end position="300"/>
    </location>
</feature>
<dbReference type="Proteomes" id="UP000468687">
    <property type="component" value="Unassembled WGS sequence"/>
</dbReference>